<dbReference type="AlphaFoldDB" id="A0A8H2VVU7"/>
<name>A0A8H2VVU7_9HELO</name>
<proteinExistence type="predicted"/>
<dbReference type="GO" id="GO:0009277">
    <property type="term" value="C:fungal-type cell wall"/>
    <property type="evidence" value="ECO:0007669"/>
    <property type="project" value="TreeGrafter"/>
</dbReference>
<dbReference type="GO" id="GO:0031505">
    <property type="term" value="P:fungal-type cell wall organization"/>
    <property type="evidence" value="ECO:0007669"/>
    <property type="project" value="InterPro"/>
</dbReference>
<gene>
    <name evidence="4" type="ORF">SCLTRI_LOCUS5099</name>
</gene>
<keyword evidence="2" id="KW-1133">Transmembrane helix</keyword>
<organism evidence="4 5">
    <name type="scientific">Sclerotinia trifoliorum</name>
    <dbReference type="NCBI Taxonomy" id="28548"/>
    <lineage>
        <taxon>Eukaryota</taxon>
        <taxon>Fungi</taxon>
        <taxon>Dikarya</taxon>
        <taxon>Ascomycota</taxon>
        <taxon>Pezizomycotina</taxon>
        <taxon>Leotiomycetes</taxon>
        <taxon>Helotiales</taxon>
        <taxon>Sclerotiniaceae</taxon>
        <taxon>Sclerotinia</taxon>
    </lineage>
</organism>
<evidence type="ECO:0000256" key="3">
    <source>
        <dbReference type="SAM" id="SignalP"/>
    </source>
</evidence>
<protein>
    <submittedName>
        <fullName evidence="4">E5935cd4-396d-4641-9023-4f069a9d7741</fullName>
    </submittedName>
</protein>
<evidence type="ECO:0000256" key="2">
    <source>
        <dbReference type="SAM" id="Phobius"/>
    </source>
</evidence>
<dbReference type="EMBL" id="CAJHIA010000014">
    <property type="protein sequence ID" value="CAD6445308.1"/>
    <property type="molecule type" value="Genomic_DNA"/>
</dbReference>
<comment type="caution">
    <text evidence="4">The sequence shown here is derived from an EMBL/GenBank/DDBJ whole genome shotgun (WGS) entry which is preliminary data.</text>
</comment>
<feature type="region of interest" description="Disordered" evidence="1">
    <location>
        <begin position="109"/>
        <end position="146"/>
    </location>
</feature>
<dbReference type="GO" id="GO:0005199">
    <property type="term" value="F:structural constituent of cell wall"/>
    <property type="evidence" value="ECO:0007669"/>
    <property type="project" value="InterPro"/>
</dbReference>
<feature type="signal peptide" evidence="3">
    <location>
        <begin position="1"/>
        <end position="18"/>
    </location>
</feature>
<keyword evidence="2" id="KW-0812">Transmembrane</keyword>
<feature type="transmembrane region" description="Helical" evidence="2">
    <location>
        <begin position="154"/>
        <end position="172"/>
    </location>
</feature>
<feature type="compositionally biased region" description="Low complexity" evidence="1">
    <location>
        <begin position="109"/>
        <end position="143"/>
    </location>
</feature>
<keyword evidence="3" id="KW-0732">Signal</keyword>
<dbReference type="PANTHER" id="PTHR35523:SF1">
    <property type="entry name" value="CELL WALL PROTEIN SED1"/>
    <property type="match status" value="1"/>
</dbReference>
<keyword evidence="2" id="KW-0472">Membrane</keyword>
<reference evidence="4" key="1">
    <citation type="submission" date="2020-10" db="EMBL/GenBank/DDBJ databases">
        <authorList>
            <person name="Kusch S."/>
        </authorList>
    </citation>
    <scope>NUCLEOTIDE SEQUENCE</scope>
    <source>
        <strain evidence="4">SwB9</strain>
    </source>
</reference>
<dbReference type="OrthoDB" id="4094614at2759"/>
<dbReference type="InterPro" id="IPR038843">
    <property type="entry name" value="Sed1/Spi1"/>
</dbReference>
<dbReference type="Proteomes" id="UP000624404">
    <property type="component" value="Unassembled WGS sequence"/>
</dbReference>
<feature type="chain" id="PRO_5034712589" evidence="3">
    <location>
        <begin position="19"/>
        <end position="173"/>
    </location>
</feature>
<evidence type="ECO:0000313" key="5">
    <source>
        <dbReference type="Proteomes" id="UP000624404"/>
    </source>
</evidence>
<dbReference type="PANTHER" id="PTHR35523">
    <property type="entry name" value="CELL WALL PROTEIN SED1"/>
    <property type="match status" value="1"/>
</dbReference>
<evidence type="ECO:0000256" key="1">
    <source>
        <dbReference type="SAM" id="MobiDB-lite"/>
    </source>
</evidence>
<sequence length="173" mass="16912">MQFSTVAIISALAASVSATGNSSAPANATMPVVWVTDVVTAFTTVCPMATTLSFNGVTYTATESETVTITNCPCTVSKPVYTTSSVICNDCTAAPTAPASSAPISSGPAYGNSTAPAPTTAVTGAGSVGTSSPSEPSATPSGPLTINTNNGNRVMAFSGASIAGFLAAAAFIL</sequence>
<evidence type="ECO:0000313" key="4">
    <source>
        <dbReference type="EMBL" id="CAD6445308.1"/>
    </source>
</evidence>
<accession>A0A8H2VVU7</accession>
<keyword evidence="5" id="KW-1185">Reference proteome</keyword>